<evidence type="ECO:0000256" key="10">
    <source>
        <dbReference type="ARBA" id="ARBA00022840"/>
    </source>
</evidence>
<dbReference type="NCBIfam" id="TIGR02578">
    <property type="entry name" value="cas_TM1811_Csm1"/>
    <property type="match status" value="1"/>
</dbReference>
<dbReference type="GeneID" id="8827985"/>
<keyword evidence="6" id="KW-0547">Nucleotide-binding</keyword>
<dbReference type="HOGENOM" id="CLU_017487_0_0_2"/>
<evidence type="ECO:0000256" key="8">
    <source>
        <dbReference type="ARBA" id="ARBA00022801"/>
    </source>
</evidence>
<dbReference type="RefSeq" id="WP_008086682.1">
    <property type="nucleotide sequence ID" value="NC_013926.1"/>
</dbReference>
<comment type="cofactor">
    <cofactor evidence="1">
        <name>a divalent metal cation</name>
        <dbReference type="ChEBI" id="CHEBI:60240"/>
    </cofactor>
</comment>
<dbReference type="Pfam" id="PF22335">
    <property type="entry name" value="Cas10-Cmr2_palm2"/>
    <property type="match status" value="1"/>
</dbReference>
<dbReference type="GO" id="GO:0004519">
    <property type="term" value="F:endonuclease activity"/>
    <property type="evidence" value="ECO:0007669"/>
    <property type="project" value="UniProtKB-KW"/>
</dbReference>
<dbReference type="Pfam" id="PF01966">
    <property type="entry name" value="HD"/>
    <property type="match status" value="1"/>
</dbReference>
<keyword evidence="11" id="KW-0051">Antiviral defense</keyword>
<evidence type="ECO:0000256" key="6">
    <source>
        <dbReference type="ARBA" id="ARBA00022741"/>
    </source>
</evidence>
<dbReference type="InterPro" id="IPR052117">
    <property type="entry name" value="Cas10/Csm1_subtype-III-A"/>
</dbReference>
<evidence type="ECO:0000313" key="13">
    <source>
        <dbReference type="EMBL" id="ADD08837.1"/>
    </source>
</evidence>
<dbReference type="PANTHER" id="PTHR36528:SF1">
    <property type="entry name" value="CRISPR SYSTEM SINGLE-STRAND-SPECIFIC DEOXYRIBONUCLEASE CAS10_CSM1 (SUBTYPE III-A)"/>
    <property type="match status" value="1"/>
</dbReference>
<dbReference type="InterPro" id="IPR043128">
    <property type="entry name" value="Rev_trsase/Diguanyl_cyclase"/>
</dbReference>
<evidence type="ECO:0000313" key="14">
    <source>
        <dbReference type="Proteomes" id="UP000001400"/>
    </source>
</evidence>
<sequence>MNDIQEKVLVLSALLHDIGKLNQRASTRFKEKKHEVFGAEFLNENLNASPEIKDETIKLVISHHQISYEGKYPELLKILKDSDGESAEHDRMESEGIDTNINQTPLISVYSYIDIGFGSKGKVGYSLASLERKLQYPSTYATNSQVLYGSIEDKLKRELKNLTIQGKEDINTLLYILLKYTKYVPSAIYVSVPDIPLYDHLKTTAAIALCKYRSNKKEKYTIIMGDLSGIQNFIFYNLKGGEEQVVDEKGTKRMRGRSLLINLIIDSAVRYIQEELDLYDFNILWQSGGNFLMLVPNVDGIDEKLVEMKRKVNEFLLNEFGRLYLNIAWIHKDNLNNFSEILYELHSKMDEESKSKKYIEFVRDEDFYVSPSRDKYICPVCGVHYVNDSNGICDTCQRTAELGGFIGKGQYLIRSLGKDGHFTFKYGDLRISYTISEDFYGYEDDEVFSIEDFNIPSVGKVRGFKLLKTYIPSVYGKVLSISKLLAPGTSLEDRMTSNATTKMGIFKADVDCLGEIFKEGFKEDLRRISRISTLSFLMDLFFSVEVNNIAKKNNIYVIFSGGDDLTAVGRYDEIIKFALDVRDSFAKWTGGNENLHISASIVFFDEKFPIRRAVNVAEEHLGDAKDYSADVSMCVERGNKIKIFEDVLSWDDFKAQVDMGNELWEAQKKGEISSSLSHVLLVLHKLSPSFFADKPLGKGDVVIPSPKPYLRYYFARRKGSRYDLLDKLSQEGIFKHIPVGVSIWVMSRKYGKEVS</sequence>
<evidence type="ECO:0000256" key="5">
    <source>
        <dbReference type="ARBA" id="ARBA00022722"/>
    </source>
</evidence>
<keyword evidence="7" id="KW-0255">Endonuclease</keyword>
<organism evidence="13 14">
    <name type="scientific">Aciduliprofundum boonei (strain DSM 19572 / T469)</name>
    <dbReference type="NCBI Taxonomy" id="439481"/>
    <lineage>
        <taxon>Archaea</taxon>
        <taxon>Methanobacteriati</taxon>
        <taxon>Thermoplasmatota</taxon>
        <taxon>DHVE2 group</taxon>
        <taxon>Candidatus Aciduliprofundum</taxon>
    </lineage>
</organism>
<dbReference type="EMBL" id="CP001941">
    <property type="protein sequence ID" value="ADD08837.1"/>
    <property type="molecule type" value="Genomic_DNA"/>
</dbReference>
<reference evidence="13" key="1">
    <citation type="submission" date="2010-02" db="EMBL/GenBank/DDBJ databases">
        <title>Complete sequence of Aciduliprofundum boonei T469.</title>
        <authorList>
            <consortium name="US DOE Joint Genome Institute"/>
            <person name="Lucas S."/>
            <person name="Copeland A."/>
            <person name="Lapidus A."/>
            <person name="Cheng J.-F."/>
            <person name="Bruce D."/>
            <person name="Goodwin L."/>
            <person name="Pitluck S."/>
            <person name="Saunders E."/>
            <person name="Detter J.C."/>
            <person name="Han C."/>
            <person name="Tapia R."/>
            <person name="Land M."/>
            <person name="Hauser L."/>
            <person name="Kyrpides N."/>
            <person name="Mikhailova N."/>
            <person name="Flores G."/>
            <person name="Reysenbach A.-L."/>
            <person name="Woyke T."/>
        </authorList>
    </citation>
    <scope>NUCLEOTIDE SEQUENCE</scope>
    <source>
        <strain evidence="13">T469</strain>
    </source>
</reference>
<accession>B5IHF2</accession>
<dbReference type="InterPro" id="IPR054767">
    <property type="entry name" value="Cas10-Cmr2_palm2"/>
</dbReference>
<dbReference type="STRING" id="439481.Aboo_1028"/>
<dbReference type="GO" id="GO:0016740">
    <property type="term" value="F:transferase activity"/>
    <property type="evidence" value="ECO:0007669"/>
    <property type="project" value="UniProtKB-KW"/>
</dbReference>
<dbReference type="InterPro" id="IPR006674">
    <property type="entry name" value="HD_domain"/>
</dbReference>
<dbReference type="InterPro" id="IPR000160">
    <property type="entry name" value="GGDEF_dom"/>
</dbReference>
<keyword evidence="14" id="KW-1185">Reference proteome</keyword>
<evidence type="ECO:0000256" key="1">
    <source>
        <dbReference type="ARBA" id="ARBA00001968"/>
    </source>
</evidence>
<dbReference type="eggNOG" id="arCOG02666">
    <property type="taxonomic scope" value="Archaea"/>
</dbReference>
<proteinExistence type="inferred from homology"/>
<dbReference type="PROSITE" id="PS50887">
    <property type="entry name" value="GGDEF"/>
    <property type="match status" value="1"/>
</dbReference>
<evidence type="ECO:0000256" key="2">
    <source>
        <dbReference type="ARBA" id="ARBA00005700"/>
    </source>
</evidence>
<evidence type="ECO:0000256" key="9">
    <source>
        <dbReference type="ARBA" id="ARBA00022839"/>
    </source>
</evidence>
<evidence type="ECO:0000256" key="3">
    <source>
        <dbReference type="ARBA" id="ARBA00014333"/>
    </source>
</evidence>
<comment type="similarity">
    <text evidence="2">Belongs to the CRISPR-associated Cas10/Csm1 family.</text>
</comment>
<dbReference type="CDD" id="cd09680">
    <property type="entry name" value="Cas10_III"/>
    <property type="match status" value="1"/>
</dbReference>
<dbReference type="Gene3D" id="1.10.3210.10">
    <property type="entry name" value="Hypothetical protein af1432"/>
    <property type="match status" value="1"/>
</dbReference>
<dbReference type="Gene3D" id="3.30.70.270">
    <property type="match status" value="1"/>
</dbReference>
<gene>
    <name evidence="13" type="ordered locus">Aboo_1028</name>
</gene>
<evidence type="ECO:0000256" key="4">
    <source>
        <dbReference type="ARBA" id="ARBA00022679"/>
    </source>
</evidence>
<dbReference type="InterPro" id="IPR013408">
    <property type="entry name" value="Cas10/Csm1"/>
</dbReference>
<dbReference type="OrthoDB" id="57429at2157"/>
<keyword evidence="10" id="KW-0067">ATP-binding</keyword>
<evidence type="ECO:0000256" key="12">
    <source>
        <dbReference type="ARBA" id="ARBA00032922"/>
    </source>
</evidence>
<protein>
    <recommendedName>
        <fullName evidence="3">CRISPR system single-strand-specific deoxyribonuclease Cas10/Csm1 (subtype III-A)</fullName>
    </recommendedName>
    <alternativeName>
        <fullName evidence="12">Cyclic oligoadenylate synthase</fullName>
    </alternativeName>
</protein>
<dbReference type="Proteomes" id="UP000001400">
    <property type="component" value="Chromosome"/>
</dbReference>
<keyword evidence="9" id="KW-0269">Exonuclease</keyword>
<evidence type="ECO:0000256" key="7">
    <source>
        <dbReference type="ARBA" id="ARBA00022759"/>
    </source>
</evidence>
<keyword evidence="8" id="KW-0378">Hydrolase</keyword>
<dbReference type="GO" id="GO:0004527">
    <property type="term" value="F:exonuclease activity"/>
    <property type="evidence" value="ECO:0007669"/>
    <property type="project" value="UniProtKB-KW"/>
</dbReference>
<dbReference type="KEGG" id="abi:Aboo_1028"/>
<evidence type="ECO:0000256" key="11">
    <source>
        <dbReference type="ARBA" id="ARBA00023118"/>
    </source>
</evidence>
<dbReference type="SUPFAM" id="SSF109604">
    <property type="entry name" value="HD-domain/PDEase-like"/>
    <property type="match status" value="1"/>
</dbReference>
<keyword evidence="5" id="KW-0540">Nuclease</keyword>
<dbReference type="Pfam" id="PF18211">
    <property type="entry name" value="Csm1_B"/>
    <property type="match status" value="1"/>
</dbReference>
<dbReference type="GO" id="GO:0051607">
    <property type="term" value="P:defense response to virus"/>
    <property type="evidence" value="ECO:0007669"/>
    <property type="project" value="UniProtKB-KW"/>
</dbReference>
<keyword evidence="4" id="KW-0808">Transferase</keyword>
<dbReference type="PANTHER" id="PTHR36528">
    <property type="entry name" value="CRISPR SYSTEM SINGLE-STRAND-SPECIFIC DEOXYRIBONUCLEASE CAS10/CSM1 (SUBTYPE III-A)"/>
    <property type="match status" value="1"/>
</dbReference>
<dbReference type="AlphaFoldDB" id="B5IHF2"/>
<name>B5IHF2_ACIB4</name>
<dbReference type="GO" id="GO:0005524">
    <property type="term" value="F:ATP binding"/>
    <property type="evidence" value="ECO:0007669"/>
    <property type="project" value="UniProtKB-KW"/>
</dbReference>
<dbReference type="InterPro" id="IPR041062">
    <property type="entry name" value="Csm1_B"/>
</dbReference>